<dbReference type="InterPro" id="IPR000198">
    <property type="entry name" value="RhoGAP_dom"/>
</dbReference>
<feature type="region of interest" description="Disordered" evidence="5">
    <location>
        <begin position="1587"/>
        <end position="1609"/>
    </location>
</feature>
<feature type="compositionally biased region" description="Low complexity" evidence="5">
    <location>
        <begin position="804"/>
        <end position="816"/>
    </location>
</feature>
<feature type="compositionally biased region" description="Basic and acidic residues" evidence="5">
    <location>
        <begin position="1504"/>
        <end position="1519"/>
    </location>
</feature>
<accession>A0A8X6R485</accession>
<feature type="compositionally biased region" description="Polar residues" evidence="5">
    <location>
        <begin position="1523"/>
        <end position="1546"/>
    </location>
</feature>
<dbReference type="PROSITE" id="PS50238">
    <property type="entry name" value="RHOGAP"/>
    <property type="match status" value="1"/>
</dbReference>
<dbReference type="SMART" id="SM00324">
    <property type="entry name" value="RhoGAP"/>
    <property type="match status" value="1"/>
</dbReference>
<feature type="compositionally biased region" description="Basic and acidic residues" evidence="5">
    <location>
        <begin position="1457"/>
        <end position="1472"/>
    </location>
</feature>
<feature type="region of interest" description="Disordered" evidence="5">
    <location>
        <begin position="1289"/>
        <end position="1321"/>
    </location>
</feature>
<dbReference type="SUPFAM" id="SSF50044">
    <property type="entry name" value="SH3-domain"/>
    <property type="match status" value="1"/>
</dbReference>
<dbReference type="Gene3D" id="1.10.555.10">
    <property type="entry name" value="Rho GTPase activation protein"/>
    <property type="match status" value="1"/>
</dbReference>
<evidence type="ECO:0000256" key="1">
    <source>
        <dbReference type="ARBA" id="ARBA00008795"/>
    </source>
</evidence>
<dbReference type="GO" id="GO:0005096">
    <property type="term" value="F:GTPase activator activity"/>
    <property type="evidence" value="ECO:0007669"/>
    <property type="project" value="UniProtKB-KW"/>
</dbReference>
<feature type="domain" description="SH3" evidence="6">
    <location>
        <begin position="181"/>
        <end position="243"/>
    </location>
</feature>
<dbReference type="Gene3D" id="3.30.1520.10">
    <property type="entry name" value="Phox-like domain"/>
    <property type="match status" value="1"/>
</dbReference>
<feature type="region of interest" description="Disordered" evidence="5">
    <location>
        <begin position="587"/>
        <end position="619"/>
    </location>
</feature>
<evidence type="ECO:0000313" key="10">
    <source>
        <dbReference type="Proteomes" id="UP000887013"/>
    </source>
</evidence>
<feature type="compositionally biased region" description="Low complexity" evidence="5">
    <location>
        <begin position="663"/>
        <end position="685"/>
    </location>
</feature>
<feature type="region of interest" description="Disordered" evidence="5">
    <location>
        <begin position="1340"/>
        <end position="1566"/>
    </location>
</feature>
<comment type="similarity">
    <text evidence="1">Belongs to the PX domain-containing GAP family.</text>
</comment>
<feature type="compositionally biased region" description="Polar residues" evidence="5">
    <location>
        <begin position="1476"/>
        <end position="1491"/>
    </location>
</feature>
<organism evidence="9 10">
    <name type="scientific">Nephila pilipes</name>
    <name type="common">Giant wood spider</name>
    <name type="synonym">Nephila maculata</name>
    <dbReference type="NCBI Taxonomy" id="299642"/>
    <lineage>
        <taxon>Eukaryota</taxon>
        <taxon>Metazoa</taxon>
        <taxon>Ecdysozoa</taxon>
        <taxon>Arthropoda</taxon>
        <taxon>Chelicerata</taxon>
        <taxon>Arachnida</taxon>
        <taxon>Araneae</taxon>
        <taxon>Araneomorphae</taxon>
        <taxon>Entelegynae</taxon>
        <taxon>Araneoidea</taxon>
        <taxon>Nephilidae</taxon>
        <taxon>Nephila</taxon>
    </lineage>
</organism>
<dbReference type="InterPro" id="IPR036028">
    <property type="entry name" value="SH3-like_dom_sf"/>
</dbReference>
<feature type="compositionally biased region" description="Low complexity" evidence="5">
    <location>
        <begin position="1377"/>
        <end position="1394"/>
    </location>
</feature>
<feature type="region of interest" description="Disordered" evidence="5">
    <location>
        <begin position="765"/>
        <end position="784"/>
    </location>
</feature>
<evidence type="ECO:0000259" key="6">
    <source>
        <dbReference type="PROSITE" id="PS50002"/>
    </source>
</evidence>
<dbReference type="SMART" id="SM00326">
    <property type="entry name" value="SH3"/>
    <property type="match status" value="1"/>
</dbReference>
<evidence type="ECO:0000256" key="2">
    <source>
        <dbReference type="ARBA" id="ARBA00022443"/>
    </source>
</evidence>
<sequence>MAPPNVKIKHITRSPSSSGDTRFPKLDECAHFHYENVELGPIKVLLCDKQTDSCKSSMLCSSSNKENETDHLCFLITVISNSKKWVVRRSYRNFMFLDTQLHRCVYDRKYSLLPELQNLSYDETKEEEEYDDKIRNLLSEYLERFSQLAGSLINCGPVLNWFELDNRGNRLIVTDEAINTPAVAAAYVVVPYCAQATDEISFDVGDMISVIDMPPPAESSWWRGKKGFEVGFFPSECVEVIGDKIPHSFKLSNSSTKPVFRRHGKLIAFFRSFLLSRPSRRKLKQSGILKERVFGCDLGEHLLNTGRDIPMVLKCCAEFIEEYGIVDGIYRLSGVSSNIQRLRLAFDEDRPINLGDPATVHDIHSVASLLKMYFRELPNPLLTYQLYDKFVSAMQCNEDVRLLKVRDVVQQLPPPHFRTLQYLLSHLARVASHGEETGMTPKNIAIVWAPNLLRSRDVENGGVGALHVVGVQAVLTEYLIRFSDLIFDDKGSLLSGSESEGLLRARPKSLAISTPTKLLSLEEARARALSTHLPSSQQKYIEVGGGPDKLPSKYHTVIELPSGKSSLPKLKKSPSGWKSFFSRGWYSGSTRDKSRPSFRSRKASTGSLPHHSAFMQEKPSVEMDIAFGQRKKLRTVKSAESLAHCLKESPSSTNKDDFSGTTSHKSSPQVSVESSHSFEMSSPLSKSPGLQKHTRSSSHESYFESNSMDIISEPSFEEDEHGLFYYVSEQMRMLQDSQWSPDKNKFKEDSVSMKSSEFQDLAHQESFEPEIEKNARKQKLSTSDEFAQAKYQKLNETDQEMRGSSVDSKTASSSADDTFDYDHMNSNDNIWQTKDDYNDTFSPKSEDLTLDPIMLYEAVINKRNSIISSSDAENEPHDRTVVERYGNAETVLVEVHATQDSSSEEEHYSPILPNSDKNVFQPSNEANLEDVPVLLYSPREEVQDYKLNFSDEDGSVSPTNMESDMVLSCMESEPILDEERVLEVNDVSVVEILEDKSDTIMSENEIVSASEISDEVCMEAPPDYVSETLVCESKDQSAEPESDLSNEMEHKTKPSSLNIATSENDTCHVDDFDSSHSFSINSPPSPVYPPKSLKLQEFQSLKTKMDKLPLHKKKQIHIPSPSSPVEEVRKKFELRATNSHKGADSPTTELKLRSQARDLTPKLVKAFEVSEAVEDTVICRQVSVPAMKTDSAIVKRHSEPPPKTSDSSSSEIVKRMSNKYESETSKLSKAIAERQTAKPKALQPSLFTQLKIRKLQSLKADSGNAPEPVDPWSDPILDMQEDYHPIVTFLPSPTSEIDAPLKSSSASSESDLVLKQSDSEDTIPKLVDCKDDLVVLEKQTKCEENDLPTNVKLSKKDSTAETVVVRTLVQTQDDKSVSSGSSESENQQSNSKLSDTPESEAVKRERINRIKEERRAQLREKLKQESFRMEAEEKERVQTKFRLRKDGSKHHLISDSQEDHNKDMKKTDKAVETDSTDMTETGTNCDLSSLVESFSNANQSESSSKSDAEISNRSHKDVEFVSSRMQKCKSQQLSSGDFVQMQNKSNSGKKTRSSYEDNRKWLSMPPTDIRDKVAMFERSKDANELCRLGPNGKFPQKQSPSALASSFVR</sequence>
<reference evidence="9" key="1">
    <citation type="submission" date="2020-08" db="EMBL/GenBank/DDBJ databases">
        <title>Multicomponent nature underlies the extraordinary mechanical properties of spider dragline silk.</title>
        <authorList>
            <person name="Kono N."/>
            <person name="Nakamura H."/>
            <person name="Mori M."/>
            <person name="Yoshida Y."/>
            <person name="Ohtoshi R."/>
            <person name="Malay A.D."/>
            <person name="Moran D.A.P."/>
            <person name="Tomita M."/>
            <person name="Numata K."/>
            <person name="Arakawa K."/>
        </authorList>
    </citation>
    <scope>NUCLEOTIDE SEQUENCE</scope>
</reference>
<dbReference type="CDD" id="cd11835">
    <property type="entry name" value="SH3_ARHGAP32_33"/>
    <property type="match status" value="1"/>
</dbReference>
<feature type="region of interest" description="Disordered" evidence="5">
    <location>
        <begin position="1190"/>
        <end position="1238"/>
    </location>
</feature>
<dbReference type="Proteomes" id="UP000887013">
    <property type="component" value="Unassembled WGS sequence"/>
</dbReference>
<keyword evidence="10" id="KW-1185">Reference proteome</keyword>
<dbReference type="GO" id="GO:0007264">
    <property type="term" value="P:small GTPase-mediated signal transduction"/>
    <property type="evidence" value="ECO:0007669"/>
    <property type="project" value="TreeGrafter"/>
</dbReference>
<evidence type="ECO:0000313" key="9">
    <source>
        <dbReference type="EMBL" id="GFU57820.1"/>
    </source>
</evidence>
<feature type="compositionally biased region" description="Basic and acidic residues" evidence="5">
    <location>
        <begin position="1400"/>
        <end position="1438"/>
    </location>
</feature>
<evidence type="ECO:0000256" key="5">
    <source>
        <dbReference type="SAM" id="MobiDB-lite"/>
    </source>
</evidence>
<evidence type="ECO:0000259" key="7">
    <source>
        <dbReference type="PROSITE" id="PS50195"/>
    </source>
</evidence>
<dbReference type="InterPro" id="IPR036871">
    <property type="entry name" value="PX_dom_sf"/>
</dbReference>
<feature type="compositionally biased region" description="Polar residues" evidence="5">
    <location>
        <begin position="1596"/>
        <end position="1609"/>
    </location>
</feature>
<dbReference type="InterPro" id="IPR001452">
    <property type="entry name" value="SH3_domain"/>
</dbReference>
<feature type="region of interest" description="Disordered" evidence="5">
    <location>
        <begin position="1033"/>
        <end position="1062"/>
    </location>
</feature>
<dbReference type="Pfam" id="PF00018">
    <property type="entry name" value="SH3_1"/>
    <property type="match status" value="1"/>
</dbReference>
<gene>
    <name evidence="9" type="primary">arhgap32</name>
    <name evidence="9" type="ORF">NPIL_202621</name>
</gene>
<dbReference type="PROSITE" id="PS50002">
    <property type="entry name" value="SH3"/>
    <property type="match status" value="1"/>
</dbReference>
<dbReference type="Gene3D" id="2.30.30.40">
    <property type="entry name" value="SH3 Domains"/>
    <property type="match status" value="1"/>
</dbReference>
<feature type="region of interest" description="Disordered" evidence="5">
    <location>
        <begin position="645"/>
        <end position="705"/>
    </location>
</feature>
<dbReference type="SUPFAM" id="SSF48350">
    <property type="entry name" value="GTPase activation domain, GAP"/>
    <property type="match status" value="1"/>
</dbReference>
<dbReference type="InterPro" id="IPR008936">
    <property type="entry name" value="Rho_GTPase_activation_prot"/>
</dbReference>
<evidence type="ECO:0000256" key="4">
    <source>
        <dbReference type="PROSITE-ProRule" id="PRU00192"/>
    </source>
</evidence>
<keyword evidence="3" id="KW-0343">GTPase activation</keyword>
<feature type="compositionally biased region" description="Basic and acidic residues" evidence="5">
    <location>
        <begin position="1212"/>
        <end position="1236"/>
    </location>
</feature>
<evidence type="ECO:0000256" key="3">
    <source>
        <dbReference type="ARBA" id="ARBA00022468"/>
    </source>
</evidence>
<dbReference type="FunFam" id="2.30.30.40:FF:000207">
    <property type="entry name" value="CLUMA_CG020965, isoform A"/>
    <property type="match status" value="1"/>
</dbReference>
<dbReference type="OrthoDB" id="6427107at2759"/>
<feature type="domain" description="PX" evidence="7">
    <location>
        <begin position="52"/>
        <end position="169"/>
    </location>
</feature>
<dbReference type="Pfam" id="PF00620">
    <property type="entry name" value="RhoGAP"/>
    <property type="match status" value="1"/>
</dbReference>
<protein>
    <submittedName>
        <fullName evidence="9">Uncharacterized protein</fullName>
    </submittedName>
</protein>
<proteinExistence type="inferred from homology"/>
<dbReference type="PANTHER" id="PTHR15729">
    <property type="entry name" value="CDC42 GTPASE-ACTIVATING PROTEIN"/>
    <property type="match status" value="1"/>
</dbReference>
<dbReference type="InterPro" id="IPR051576">
    <property type="entry name" value="PX-Rho_GAP"/>
</dbReference>
<feature type="region of interest" description="Disordered" evidence="5">
    <location>
        <begin position="794"/>
        <end position="821"/>
    </location>
</feature>
<feature type="compositionally biased region" description="Basic residues" evidence="5">
    <location>
        <begin position="1439"/>
        <end position="1451"/>
    </location>
</feature>
<feature type="region of interest" description="Disordered" evidence="5">
    <location>
        <begin position="1"/>
        <end position="21"/>
    </location>
</feature>
<dbReference type="PROSITE" id="PS50195">
    <property type="entry name" value="PX"/>
    <property type="match status" value="1"/>
</dbReference>
<evidence type="ECO:0000259" key="8">
    <source>
        <dbReference type="PROSITE" id="PS50238"/>
    </source>
</evidence>
<feature type="compositionally biased region" description="Basic and acidic residues" evidence="5">
    <location>
        <begin position="765"/>
        <end position="775"/>
    </location>
</feature>
<feature type="compositionally biased region" description="Low complexity" evidence="5">
    <location>
        <begin position="1492"/>
        <end position="1503"/>
    </location>
</feature>
<dbReference type="PANTHER" id="PTHR15729:SF10">
    <property type="entry name" value="GTPASE-ACTIVATING PROTEIN CDGAPR"/>
    <property type="match status" value="1"/>
</dbReference>
<keyword evidence="2 4" id="KW-0728">SH3 domain</keyword>
<dbReference type="EMBL" id="BMAW01039961">
    <property type="protein sequence ID" value="GFU57820.1"/>
    <property type="molecule type" value="Genomic_DNA"/>
</dbReference>
<comment type="caution">
    <text evidence="9">The sequence shown here is derived from an EMBL/GenBank/DDBJ whole genome shotgun (WGS) entry which is preliminary data.</text>
</comment>
<dbReference type="InterPro" id="IPR001683">
    <property type="entry name" value="PX_dom"/>
</dbReference>
<dbReference type="SUPFAM" id="SSF64268">
    <property type="entry name" value="PX domain"/>
    <property type="match status" value="1"/>
</dbReference>
<dbReference type="FunFam" id="1.10.555.10:FF:000002">
    <property type="entry name" value="rho GTPase-activating protein 32 isoform X1"/>
    <property type="match status" value="1"/>
</dbReference>
<feature type="domain" description="Rho-GAP" evidence="8">
    <location>
        <begin position="296"/>
        <end position="487"/>
    </location>
</feature>
<name>A0A8X6R485_NEPPI</name>
<dbReference type="GO" id="GO:0035091">
    <property type="term" value="F:phosphatidylinositol binding"/>
    <property type="evidence" value="ECO:0007669"/>
    <property type="project" value="InterPro"/>
</dbReference>